<dbReference type="GO" id="GO:0102039">
    <property type="term" value="F:NADH-dependent peroxiredoxin activity"/>
    <property type="evidence" value="ECO:0007669"/>
    <property type="project" value="UniProtKB-EC"/>
</dbReference>
<evidence type="ECO:0000259" key="11">
    <source>
        <dbReference type="PROSITE" id="PS51352"/>
    </source>
</evidence>
<dbReference type="CDD" id="cd03015">
    <property type="entry name" value="PRX_Typ2cys"/>
    <property type="match status" value="1"/>
</dbReference>
<dbReference type="SUPFAM" id="SSF52833">
    <property type="entry name" value="Thioredoxin-like"/>
    <property type="match status" value="1"/>
</dbReference>
<dbReference type="GO" id="GO:0006979">
    <property type="term" value="P:response to oxidative stress"/>
    <property type="evidence" value="ECO:0007669"/>
    <property type="project" value="TreeGrafter"/>
</dbReference>
<keyword evidence="13" id="KW-1185">Reference proteome</keyword>
<dbReference type="GO" id="GO:0005829">
    <property type="term" value="C:cytosol"/>
    <property type="evidence" value="ECO:0007669"/>
    <property type="project" value="TreeGrafter"/>
</dbReference>
<evidence type="ECO:0000256" key="10">
    <source>
        <dbReference type="PIRSR" id="PIRSR000239-1"/>
    </source>
</evidence>
<gene>
    <name evidence="12" type="ORF">SCL_0414</name>
</gene>
<dbReference type="FunCoup" id="A0A1B4XD67">
    <property type="interactions" value="538"/>
</dbReference>
<keyword evidence="7" id="KW-0676">Redox-active center</keyword>
<evidence type="ECO:0000256" key="4">
    <source>
        <dbReference type="ARBA" id="ARBA00022559"/>
    </source>
</evidence>
<dbReference type="GO" id="GO:0045454">
    <property type="term" value="P:cell redox homeostasis"/>
    <property type="evidence" value="ECO:0007669"/>
    <property type="project" value="TreeGrafter"/>
</dbReference>
<dbReference type="EC" id="1.11.1.26" evidence="2"/>
<dbReference type="Proteomes" id="UP000243180">
    <property type="component" value="Chromosome"/>
</dbReference>
<comment type="catalytic activity">
    <reaction evidence="9">
        <text>a hydroperoxide + NADH + H(+) = an alcohol + NAD(+) + H2O</text>
        <dbReference type="Rhea" id="RHEA:62628"/>
        <dbReference type="ChEBI" id="CHEBI:15377"/>
        <dbReference type="ChEBI" id="CHEBI:15378"/>
        <dbReference type="ChEBI" id="CHEBI:30879"/>
        <dbReference type="ChEBI" id="CHEBI:35924"/>
        <dbReference type="ChEBI" id="CHEBI:57540"/>
        <dbReference type="ChEBI" id="CHEBI:57945"/>
        <dbReference type="EC" id="1.11.1.26"/>
    </reaction>
</comment>
<dbReference type="Pfam" id="PF00578">
    <property type="entry name" value="AhpC-TSA"/>
    <property type="match status" value="1"/>
</dbReference>
<evidence type="ECO:0000256" key="9">
    <source>
        <dbReference type="ARBA" id="ARBA00047572"/>
    </source>
</evidence>
<evidence type="ECO:0000256" key="1">
    <source>
        <dbReference type="ARBA" id="ARBA00011654"/>
    </source>
</evidence>
<dbReference type="AlphaFoldDB" id="A0A1B4XD67"/>
<comment type="subunit">
    <text evidence="1">Homodimer; disulfide-linked, upon oxidation. 5 homodimers assemble to form a ring-like decamer.</text>
</comment>
<evidence type="ECO:0000256" key="3">
    <source>
        <dbReference type="ARBA" id="ARBA00017462"/>
    </source>
</evidence>
<keyword evidence="4 12" id="KW-0575">Peroxidase</keyword>
<dbReference type="GO" id="GO:0033554">
    <property type="term" value="P:cellular response to stress"/>
    <property type="evidence" value="ECO:0007669"/>
    <property type="project" value="TreeGrafter"/>
</dbReference>
<evidence type="ECO:0000313" key="12">
    <source>
        <dbReference type="EMBL" id="BAV32736.1"/>
    </source>
</evidence>
<keyword evidence="5" id="KW-0049">Antioxidant</keyword>
<evidence type="ECO:0000256" key="8">
    <source>
        <dbReference type="ARBA" id="ARBA00032077"/>
    </source>
</evidence>
<dbReference type="KEGG" id="slim:SCL_0414"/>
<evidence type="ECO:0000256" key="2">
    <source>
        <dbReference type="ARBA" id="ARBA00013021"/>
    </source>
</evidence>
<dbReference type="InterPro" id="IPR024706">
    <property type="entry name" value="Peroxiredoxin_AhpC-typ"/>
</dbReference>
<proteinExistence type="predicted"/>
<dbReference type="GO" id="GO:0042744">
    <property type="term" value="P:hydrogen peroxide catabolic process"/>
    <property type="evidence" value="ECO:0007669"/>
    <property type="project" value="TreeGrafter"/>
</dbReference>
<name>A0A1B4XD67_9GAMM</name>
<dbReference type="Gene3D" id="3.40.30.10">
    <property type="entry name" value="Glutaredoxin"/>
    <property type="match status" value="1"/>
</dbReference>
<dbReference type="PANTHER" id="PTHR10681:SF121">
    <property type="entry name" value="ALKYL HYDROPEROXIDE REDUCTASE C"/>
    <property type="match status" value="1"/>
</dbReference>
<evidence type="ECO:0000256" key="6">
    <source>
        <dbReference type="ARBA" id="ARBA00023002"/>
    </source>
</evidence>
<dbReference type="PIRSF" id="PIRSF000239">
    <property type="entry name" value="AHPC"/>
    <property type="match status" value="1"/>
</dbReference>
<dbReference type="InterPro" id="IPR000866">
    <property type="entry name" value="AhpC/TSA"/>
</dbReference>
<dbReference type="EMBL" id="AP014879">
    <property type="protein sequence ID" value="BAV32736.1"/>
    <property type="molecule type" value="Genomic_DNA"/>
</dbReference>
<evidence type="ECO:0000313" key="13">
    <source>
        <dbReference type="Proteomes" id="UP000243180"/>
    </source>
</evidence>
<accession>A0A1B4XD67</accession>
<feature type="active site" description="Cysteine sulfenic acid (-SOH) intermediate; for peroxidase activity" evidence="10">
    <location>
        <position position="46"/>
    </location>
</feature>
<protein>
    <recommendedName>
        <fullName evidence="3">Alkyl hydroperoxide reductase C</fullName>
        <ecNumber evidence="2">1.11.1.26</ecNumber>
    </recommendedName>
    <alternativeName>
        <fullName evidence="8">Peroxiredoxin</fullName>
    </alternativeName>
</protein>
<feature type="domain" description="Thioredoxin" evidence="11">
    <location>
        <begin position="1"/>
        <end position="153"/>
    </location>
</feature>
<reference evidence="12 13" key="1">
    <citation type="submission" date="2015-05" db="EMBL/GenBank/DDBJ databases">
        <title>Complete genome sequence of a sulfur-oxidizing gammaproteobacterium strain HA5.</title>
        <authorList>
            <person name="Miura A."/>
            <person name="Kojima H."/>
            <person name="Fukui M."/>
        </authorList>
    </citation>
    <scope>NUCLEOTIDE SEQUENCE [LARGE SCALE GENOMIC DNA]</scope>
    <source>
        <strain evidence="12 13">HA5</strain>
    </source>
</reference>
<dbReference type="InParanoid" id="A0A1B4XD67"/>
<dbReference type="InterPro" id="IPR036249">
    <property type="entry name" value="Thioredoxin-like_sf"/>
</dbReference>
<organism evidence="12 13">
    <name type="scientific">Sulfuricaulis limicola</name>
    <dbReference type="NCBI Taxonomy" id="1620215"/>
    <lineage>
        <taxon>Bacteria</taxon>
        <taxon>Pseudomonadati</taxon>
        <taxon>Pseudomonadota</taxon>
        <taxon>Gammaproteobacteria</taxon>
        <taxon>Acidiferrobacterales</taxon>
        <taxon>Acidiferrobacteraceae</taxon>
        <taxon>Sulfuricaulis</taxon>
    </lineage>
</organism>
<sequence length="174" mass="19189">MTIADAAPDFSLPGVYQGKVKNYSLRDARGQWLVLFFYPADFTFVCPTEVTGFSRLAGDFSREKALIYGVSVDPVESHRSWAEELGGITYPLLSDADKKVTRAYQVLHPKDGVAIRATYVIDPEGIIQYSAASNMNVGRSVEETLRVFRALCTGRLCPADWKPGDATGGSEHKY</sequence>
<evidence type="ECO:0000256" key="5">
    <source>
        <dbReference type="ARBA" id="ARBA00022862"/>
    </source>
</evidence>
<dbReference type="GO" id="GO:0008379">
    <property type="term" value="F:thioredoxin peroxidase activity"/>
    <property type="evidence" value="ECO:0007669"/>
    <property type="project" value="TreeGrafter"/>
</dbReference>
<dbReference type="PROSITE" id="PS51352">
    <property type="entry name" value="THIOREDOXIN_2"/>
    <property type="match status" value="1"/>
</dbReference>
<dbReference type="PANTHER" id="PTHR10681">
    <property type="entry name" value="THIOREDOXIN PEROXIDASE"/>
    <property type="match status" value="1"/>
</dbReference>
<dbReference type="InterPro" id="IPR050217">
    <property type="entry name" value="Peroxiredoxin"/>
</dbReference>
<evidence type="ECO:0000256" key="7">
    <source>
        <dbReference type="ARBA" id="ARBA00023284"/>
    </source>
</evidence>
<keyword evidence="6" id="KW-0560">Oxidoreductase</keyword>
<dbReference type="InterPro" id="IPR013766">
    <property type="entry name" value="Thioredoxin_domain"/>
</dbReference>